<evidence type="ECO:0000313" key="1">
    <source>
        <dbReference type="EMBL" id="KAJ7986541.1"/>
    </source>
</evidence>
<organism evidence="1 2">
    <name type="scientific">Dallia pectoralis</name>
    <name type="common">Alaska blackfish</name>
    <dbReference type="NCBI Taxonomy" id="75939"/>
    <lineage>
        <taxon>Eukaryota</taxon>
        <taxon>Metazoa</taxon>
        <taxon>Chordata</taxon>
        <taxon>Craniata</taxon>
        <taxon>Vertebrata</taxon>
        <taxon>Euteleostomi</taxon>
        <taxon>Actinopterygii</taxon>
        <taxon>Neopterygii</taxon>
        <taxon>Teleostei</taxon>
        <taxon>Protacanthopterygii</taxon>
        <taxon>Esociformes</taxon>
        <taxon>Umbridae</taxon>
        <taxon>Dallia</taxon>
    </lineage>
</organism>
<name>A0ACC2F587_DALPE</name>
<sequence length="69" mass="7786">SNATPAPIPTLDSSWISFLNIRDRQRGCEHKHLNIKVLLVRGALAVKESHIVCDGQTSMCLWKDKKQTE</sequence>
<accession>A0ACC2F587</accession>
<evidence type="ECO:0000313" key="2">
    <source>
        <dbReference type="Proteomes" id="UP001157502"/>
    </source>
</evidence>
<gene>
    <name evidence="1" type="ORF">DPEC_G00340930</name>
</gene>
<dbReference type="EMBL" id="CM055761">
    <property type="protein sequence ID" value="KAJ7986541.1"/>
    <property type="molecule type" value="Genomic_DNA"/>
</dbReference>
<dbReference type="Proteomes" id="UP001157502">
    <property type="component" value="Chromosome 34"/>
</dbReference>
<proteinExistence type="predicted"/>
<protein>
    <submittedName>
        <fullName evidence="1">Uncharacterized protein</fullName>
    </submittedName>
</protein>
<feature type="non-terminal residue" evidence="1">
    <location>
        <position position="1"/>
    </location>
</feature>
<keyword evidence="2" id="KW-1185">Reference proteome</keyword>
<reference evidence="1" key="1">
    <citation type="submission" date="2021-05" db="EMBL/GenBank/DDBJ databases">
        <authorList>
            <person name="Pan Q."/>
            <person name="Jouanno E."/>
            <person name="Zahm M."/>
            <person name="Klopp C."/>
            <person name="Cabau C."/>
            <person name="Louis A."/>
            <person name="Berthelot C."/>
            <person name="Parey E."/>
            <person name="Roest Crollius H."/>
            <person name="Montfort J."/>
            <person name="Robinson-Rechavi M."/>
            <person name="Bouchez O."/>
            <person name="Lampietro C."/>
            <person name="Lopez Roques C."/>
            <person name="Donnadieu C."/>
            <person name="Postlethwait J."/>
            <person name="Bobe J."/>
            <person name="Dillon D."/>
            <person name="Chandos A."/>
            <person name="von Hippel F."/>
            <person name="Guiguen Y."/>
        </authorList>
    </citation>
    <scope>NUCLEOTIDE SEQUENCE</scope>
    <source>
        <strain evidence="1">YG-Jan2019</strain>
    </source>
</reference>
<comment type="caution">
    <text evidence="1">The sequence shown here is derived from an EMBL/GenBank/DDBJ whole genome shotgun (WGS) entry which is preliminary data.</text>
</comment>